<dbReference type="Proteomes" id="UP000294543">
    <property type="component" value="Unassembled WGS sequence"/>
</dbReference>
<reference evidence="1 2" key="1">
    <citation type="submission" date="2019-03" db="EMBL/GenBank/DDBJ databases">
        <title>Draft genome sequences of novel Actinobacteria.</title>
        <authorList>
            <person name="Sahin N."/>
            <person name="Ay H."/>
            <person name="Saygin H."/>
        </authorList>
    </citation>
    <scope>NUCLEOTIDE SEQUENCE [LARGE SCALE GENOMIC DNA]</scope>
    <source>
        <strain evidence="1 2">KC712</strain>
    </source>
</reference>
<proteinExistence type="predicted"/>
<protein>
    <submittedName>
        <fullName evidence="1">DUF397 domain-containing protein</fullName>
    </submittedName>
</protein>
<accession>A0A4V2YDQ1</accession>
<dbReference type="AlphaFoldDB" id="A0A4V2YDQ1"/>
<dbReference type="EMBL" id="SMKP01000110">
    <property type="protein sequence ID" value="TDD16196.1"/>
    <property type="molecule type" value="Genomic_DNA"/>
</dbReference>
<evidence type="ECO:0000313" key="2">
    <source>
        <dbReference type="Proteomes" id="UP000294543"/>
    </source>
</evidence>
<sequence>MDVASRDSEGPDGPVLIFTGSEVRFFGRGIESRAFEDLI</sequence>
<name>A0A4V2YDQ1_9ACTN</name>
<organism evidence="1 2">
    <name type="scientific">Nonomuraea diastatica</name>
    <dbReference type="NCBI Taxonomy" id="1848329"/>
    <lineage>
        <taxon>Bacteria</taxon>
        <taxon>Bacillati</taxon>
        <taxon>Actinomycetota</taxon>
        <taxon>Actinomycetes</taxon>
        <taxon>Streptosporangiales</taxon>
        <taxon>Streptosporangiaceae</taxon>
        <taxon>Nonomuraea</taxon>
    </lineage>
</organism>
<gene>
    <name evidence="1" type="ORF">E1294_32145</name>
</gene>
<comment type="caution">
    <text evidence="1">The sequence shown here is derived from an EMBL/GenBank/DDBJ whole genome shotgun (WGS) entry which is preliminary data.</text>
</comment>
<evidence type="ECO:0000313" key="1">
    <source>
        <dbReference type="EMBL" id="TDD16196.1"/>
    </source>
</evidence>
<keyword evidence="2" id="KW-1185">Reference proteome</keyword>